<reference evidence="2 3" key="1">
    <citation type="journal article" date="2015" name="Genome Announc.">
        <title>The 474-Kilobase-Pair Complete Genome Sequence of CeV-01B, a Virus Infecting Haptolina (Chrysochromulina) ericina (Prymnesiophyceae).</title>
        <authorList>
            <person name="Gallot-Lavallee L."/>
            <person name="Pagarete A."/>
            <person name="Legendre M."/>
            <person name="Santini S."/>
            <person name="Sandaa R.A."/>
            <person name="Himmelbauer H."/>
            <person name="Ogata H."/>
            <person name="Bratbak G."/>
            <person name="Claverie J.M."/>
        </authorList>
    </citation>
    <scope>NUCLEOTIDE SEQUENCE [LARGE SCALE GENOMIC DNA]</scope>
    <source>
        <strain evidence="2">CeV-01B</strain>
    </source>
</reference>
<dbReference type="KEGG" id="vg:26048947"/>
<protein>
    <submittedName>
        <fullName evidence="2">Uncharacterized protein</fullName>
    </submittedName>
</protein>
<gene>
    <name evidence="2" type="ORF">ceV_080</name>
</gene>
<dbReference type="OrthoDB" id="39102at10239"/>
<feature type="transmembrane region" description="Helical" evidence="1">
    <location>
        <begin position="6"/>
        <end position="27"/>
    </location>
</feature>
<keyword evidence="1" id="KW-0812">Transmembrane</keyword>
<evidence type="ECO:0000256" key="1">
    <source>
        <dbReference type="SAM" id="Phobius"/>
    </source>
</evidence>
<name>A0A0N9R3B5_9VIRU</name>
<dbReference type="Proteomes" id="UP000203826">
    <property type="component" value="Segment"/>
</dbReference>
<proteinExistence type="predicted"/>
<sequence>MQFQQIVVMIAAIILIGLLTWIGYGIYQSEHNAKFPPVSSDCPDYWTANKNGCVNIKHLGSCNTGKDNTMSFNSPPFIGKDAICAKSRWARRCGVTWNGVTNAGAQLQKVCGIE</sequence>
<organism evidence="2 3">
    <name type="scientific">Chrysochromulina ericina virus CeV-01B</name>
    <dbReference type="NCBI Taxonomy" id="3070830"/>
    <lineage>
        <taxon>Viruses</taxon>
        <taxon>Varidnaviria</taxon>
        <taxon>Bamfordvirae</taxon>
        <taxon>Nucleocytoviricota</taxon>
        <taxon>Megaviricetes</taxon>
        <taxon>Imitervirales</taxon>
        <taxon>Mesomimiviridae</taxon>
        <taxon>Tethysvirus</taxon>
        <taxon>Tethysvirus raunefjordenense</taxon>
    </lineage>
</organism>
<evidence type="ECO:0000313" key="3">
    <source>
        <dbReference type="Proteomes" id="UP000203826"/>
    </source>
</evidence>
<keyword evidence="1" id="KW-1133">Transmembrane helix</keyword>
<dbReference type="EMBL" id="KT820662">
    <property type="protein sequence ID" value="ALH22986.1"/>
    <property type="molecule type" value="Genomic_DNA"/>
</dbReference>
<keyword evidence="1" id="KW-0472">Membrane</keyword>
<keyword evidence="3" id="KW-1185">Reference proteome</keyword>
<evidence type="ECO:0000313" key="2">
    <source>
        <dbReference type="EMBL" id="ALH22986.1"/>
    </source>
</evidence>
<accession>A0A0N9R3B5</accession>